<reference evidence="1 2" key="1">
    <citation type="submission" date="2020-12" db="EMBL/GenBank/DDBJ databases">
        <title>FDA dAtabase for Regulatory Grade micrObial Sequences (FDA-ARGOS): Supporting development and validation of Infectious Disease Dx tests.</title>
        <authorList>
            <person name="Nelson B."/>
            <person name="Plummer A."/>
            <person name="Tallon L."/>
            <person name="Sadzewicz L."/>
            <person name="Zhao X."/>
            <person name="Boylan J."/>
            <person name="Ott S."/>
            <person name="Bowen H."/>
            <person name="Vavikolanu K."/>
            <person name="Mehta A."/>
            <person name="Aluvathingal J."/>
            <person name="Nadendla S."/>
            <person name="Myers T."/>
            <person name="Yan Y."/>
            <person name="Sichtig H."/>
        </authorList>
    </citation>
    <scope>NUCLEOTIDE SEQUENCE [LARGE SCALE GENOMIC DNA]</scope>
    <source>
        <strain evidence="1 2">FDAARGOS_920</strain>
    </source>
</reference>
<accession>A0A7T2QCK5</accession>
<evidence type="ECO:0000313" key="2">
    <source>
        <dbReference type="Proteomes" id="UP000594791"/>
    </source>
</evidence>
<dbReference type="EMBL" id="CP065739">
    <property type="protein sequence ID" value="QPR75993.1"/>
    <property type="molecule type" value="Genomic_DNA"/>
</dbReference>
<name>A0A7T2QCK5_9BACI</name>
<evidence type="ECO:0008006" key="3">
    <source>
        <dbReference type="Google" id="ProtNLM"/>
    </source>
</evidence>
<evidence type="ECO:0000313" key="1">
    <source>
        <dbReference type="EMBL" id="QPR75993.1"/>
    </source>
</evidence>
<sequence>MPNTFNEISHQLRNATIEERKWIMLEHPDAIMSAMDIASTQRIRSEEETETMRRKIAEKDARREDRRQFCMSNADDGGRYDAISLADIGALFNLTQFLVTNKGGLLIAKREHTSEDESGNKRYAPEMPLSVKDIQKALGNNGKLRSRKATYKTIAELEKIGALCRDSTARPTLFYIEESIIKAGEGAFKNFVKIYRVEAKKLLNRLSHREAGAVFKLMKYAHKDTFVLCENPQEFDTKKVKPLNGRELAEKLGVAYKTFRNIMTKLMNAGAILSVSSVYTDVAGRNYIINPRVCNRGVLNNPYECGITRLFDQITAKLEKTGVK</sequence>
<proteinExistence type="predicted"/>
<dbReference type="RefSeq" id="WP_042514529.1">
    <property type="nucleotide sequence ID" value="NZ_CP065739.1"/>
</dbReference>
<protein>
    <recommendedName>
        <fullName evidence="3">MarR family transcriptional regulator</fullName>
    </recommendedName>
</protein>
<organism evidence="1 2">
    <name type="scientific">Bacillus tropicus</name>
    <dbReference type="NCBI Taxonomy" id="2026188"/>
    <lineage>
        <taxon>Bacteria</taxon>
        <taxon>Bacillati</taxon>
        <taxon>Bacillota</taxon>
        <taxon>Bacilli</taxon>
        <taxon>Bacillales</taxon>
        <taxon>Bacillaceae</taxon>
        <taxon>Bacillus</taxon>
        <taxon>Bacillus cereus group</taxon>
    </lineage>
</organism>
<dbReference type="Proteomes" id="UP000594791">
    <property type="component" value="Chromosome"/>
</dbReference>
<gene>
    <name evidence="1" type="ORF">I6G77_18070</name>
</gene>
<keyword evidence="2" id="KW-1185">Reference proteome</keyword>